<sequence length="71" mass="7658">MSHNIPEGFVEAANAKGEKRIVPAHYIGNKALGDWRLTGRGKALSEPAEDTTVKAEEPAKRTTQNAKEAAK</sequence>
<evidence type="ECO:0000313" key="3">
    <source>
        <dbReference type="Proteomes" id="UP000625033"/>
    </source>
</evidence>
<feature type="compositionally biased region" description="Basic and acidic residues" evidence="1">
    <location>
        <begin position="51"/>
        <end position="60"/>
    </location>
</feature>
<gene>
    <name evidence="2" type="ORF">IW252_002581</name>
</gene>
<evidence type="ECO:0000313" key="2">
    <source>
        <dbReference type="EMBL" id="MBG6085814.1"/>
    </source>
</evidence>
<dbReference type="EMBL" id="JADOTZ010000001">
    <property type="protein sequence ID" value="MBG6085814.1"/>
    <property type="molecule type" value="Genomic_DNA"/>
</dbReference>
<comment type="caution">
    <text evidence="2">The sequence shown here is derived from an EMBL/GenBank/DDBJ whole genome shotgun (WGS) entry which is preliminary data.</text>
</comment>
<proteinExistence type="predicted"/>
<reference evidence="2" key="1">
    <citation type="submission" date="2020-11" db="EMBL/GenBank/DDBJ databases">
        <title>Sequencing the genomes of 1000 actinobacteria strains.</title>
        <authorList>
            <person name="Klenk H.-P."/>
        </authorList>
    </citation>
    <scope>NUCLEOTIDE SEQUENCE</scope>
    <source>
        <strain evidence="2">DSM 26152</strain>
    </source>
</reference>
<dbReference type="Proteomes" id="UP000625033">
    <property type="component" value="Unassembled WGS sequence"/>
</dbReference>
<feature type="compositionally biased region" description="Polar residues" evidence="1">
    <location>
        <begin position="61"/>
        <end position="71"/>
    </location>
</feature>
<protein>
    <submittedName>
        <fullName evidence="2">Uncharacterized protein</fullName>
    </submittedName>
</protein>
<evidence type="ECO:0000256" key="1">
    <source>
        <dbReference type="SAM" id="MobiDB-lite"/>
    </source>
</evidence>
<accession>A0A931D7D8</accession>
<dbReference type="AlphaFoldDB" id="A0A931D7D8"/>
<keyword evidence="3" id="KW-1185">Reference proteome</keyword>
<feature type="region of interest" description="Disordered" evidence="1">
    <location>
        <begin position="42"/>
        <end position="71"/>
    </location>
</feature>
<organism evidence="2 3">
    <name type="scientific">Zhihengliuella flava</name>
    <dbReference type="NCBI Taxonomy" id="1285193"/>
    <lineage>
        <taxon>Bacteria</taxon>
        <taxon>Bacillati</taxon>
        <taxon>Actinomycetota</taxon>
        <taxon>Actinomycetes</taxon>
        <taxon>Micrococcales</taxon>
        <taxon>Micrococcaceae</taxon>
        <taxon>Zhihengliuella</taxon>
    </lineage>
</organism>
<name>A0A931D7D8_9MICC</name>
<dbReference type="RefSeq" id="WP_196836957.1">
    <property type="nucleotide sequence ID" value="NZ_JADOTZ010000001.1"/>
</dbReference>